<accession>A0A3D8IFH0</accession>
<keyword evidence="9" id="KW-1185">Reference proteome</keyword>
<comment type="subcellular location">
    <subcellularLocation>
        <location evidence="1">Cell membrane</location>
        <topology evidence="1">Multi-pass membrane protein</topology>
    </subcellularLocation>
</comment>
<evidence type="ECO:0000256" key="2">
    <source>
        <dbReference type="ARBA" id="ARBA00022475"/>
    </source>
</evidence>
<dbReference type="Gene3D" id="3.40.720.10">
    <property type="entry name" value="Alkaline Phosphatase, subunit A"/>
    <property type="match status" value="1"/>
</dbReference>
<keyword evidence="5" id="KW-1133">Transmembrane helix</keyword>
<dbReference type="InterPro" id="IPR040423">
    <property type="entry name" value="PEA_transferase"/>
</dbReference>
<evidence type="ECO:0000259" key="7">
    <source>
        <dbReference type="Pfam" id="PF00884"/>
    </source>
</evidence>
<dbReference type="InterPro" id="IPR017850">
    <property type="entry name" value="Alkaline_phosphatase_core_sf"/>
</dbReference>
<dbReference type="GO" id="GO:0016776">
    <property type="term" value="F:phosphotransferase activity, phosphate group as acceptor"/>
    <property type="evidence" value="ECO:0007669"/>
    <property type="project" value="TreeGrafter"/>
</dbReference>
<dbReference type="InterPro" id="IPR058130">
    <property type="entry name" value="PEA_transf_C"/>
</dbReference>
<protein>
    <recommendedName>
        <fullName evidence="7">Sulfatase N-terminal domain-containing protein</fullName>
    </recommendedName>
</protein>
<dbReference type="PANTHER" id="PTHR30443">
    <property type="entry name" value="INNER MEMBRANE PROTEIN"/>
    <property type="match status" value="1"/>
</dbReference>
<evidence type="ECO:0000256" key="1">
    <source>
        <dbReference type="ARBA" id="ARBA00004651"/>
    </source>
</evidence>
<dbReference type="OrthoDB" id="9786870at2"/>
<dbReference type="CDD" id="cd16017">
    <property type="entry name" value="LptA"/>
    <property type="match status" value="1"/>
</dbReference>
<dbReference type="GO" id="GO:0009244">
    <property type="term" value="P:lipopolysaccharide core region biosynthetic process"/>
    <property type="evidence" value="ECO:0007669"/>
    <property type="project" value="TreeGrafter"/>
</dbReference>
<dbReference type="Proteomes" id="UP000256650">
    <property type="component" value="Unassembled WGS sequence"/>
</dbReference>
<keyword evidence="6" id="KW-0472">Membrane</keyword>
<keyword evidence="2" id="KW-1003">Cell membrane</keyword>
<evidence type="ECO:0000256" key="4">
    <source>
        <dbReference type="ARBA" id="ARBA00022692"/>
    </source>
</evidence>
<evidence type="ECO:0000256" key="5">
    <source>
        <dbReference type="ARBA" id="ARBA00022989"/>
    </source>
</evidence>
<evidence type="ECO:0000313" key="8">
    <source>
        <dbReference type="EMBL" id="RDU63291.1"/>
    </source>
</evidence>
<reference evidence="8 9" key="1">
    <citation type="submission" date="2018-04" db="EMBL/GenBank/DDBJ databases">
        <title>Novel Campyloabacter and Helicobacter Species and Strains.</title>
        <authorList>
            <person name="Mannion A.J."/>
            <person name="Shen Z."/>
            <person name="Fox J.G."/>
        </authorList>
    </citation>
    <scope>NUCLEOTIDE SEQUENCE [LARGE SCALE GENOMIC DNA]</scope>
    <source>
        <strain evidence="8 9">MIT 99-5101</strain>
    </source>
</reference>
<gene>
    <name evidence="8" type="ORF">CQA43_03955</name>
</gene>
<dbReference type="PANTHER" id="PTHR30443:SF2">
    <property type="entry name" value="PHOSPHOETHANOLAMINE TRANSFERASE EPTC"/>
    <property type="match status" value="1"/>
</dbReference>
<dbReference type="InterPro" id="IPR000917">
    <property type="entry name" value="Sulfatase_N"/>
</dbReference>
<dbReference type="EMBL" id="NXLS01000003">
    <property type="protein sequence ID" value="RDU63291.1"/>
    <property type="molecule type" value="Genomic_DNA"/>
</dbReference>
<evidence type="ECO:0000256" key="6">
    <source>
        <dbReference type="ARBA" id="ARBA00023136"/>
    </source>
</evidence>
<sequence>MASFAQTKLALQHLLNFSNAGDSQWNQSLDLINLFSLAGYKTAVFSNQEVVGSEVNAFSSIASLADYKANLNKFITSSRIAESQITYDGFLLPFIQSALEQNPTESRLDIIHLMGTHFNYDKRYPKEFAKFNANDIHYPSFADKKQKEIIATYANAVLYNDYILNEIFKIYAKSDSIIFYLSDHGESLYEYKGKLGHFVTSRFTAEVPFLALMSEEFIQKHKETAQKIQAAKDKPFVIDDLIHLLCDVAQIQVQDYNATKNPLSAEFNAKKIRIFNQKADYDKELKGEIAQPK</sequence>
<keyword evidence="3" id="KW-0808">Transferase</keyword>
<comment type="caution">
    <text evidence="8">The sequence shown here is derived from an EMBL/GenBank/DDBJ whole genome shotgun (WGS) entry which is preliminary data.</text>
</comment>
<dbReference type="SUPFAM" id="SSF53649">
    <property type="entry name" value="Alkaline phosphatase-like"/>
    <property type="match status" value="1"/>
</dbReference>
<organism evidence="8 9">
    <name type="scientific">Helicobacter ganmani</name>
    <dbReference type="NCBI Taxonomy" id="60246"/>
    <lineage>
        <taxon>Bacteria</taxon>
        <taxon>Pseudomonadati</taxon>
        <taxon>Campylobacterota</taxon>
        <taxon>Epsilonproteobacteria</taxon>
        <taxon>Campylobacterales</taxon>
        <taxon>Helicobacteraceae</taxon>
        <taxon>Helicobacter</taxon>
    </lineage>
</organism>
<keyword evidence="4" id="KW-0812">Transmembrane</keyword>
<evidence type="ECO:0000256" key="3">
    <source>
        <dbReference type="ARBA" id="ARBA00022679"/>
    </source>
</evidence>
<proteinExistence type="predicted"/>
<feature type="domain" description="Sulfatase N-terminal" evidence="7">
    <location>
        <begin position="22"/>
        <end position="230"/>
    </location>
</feature>
<dbReference type="AlphaFoldDB" id="A0A3D8IFH0"/>
<dbReference type="GO" id="GO:0005886">
    <property type="term" value="C:plasma membrane"/>
    <property type="evidence" value="ECO:0007669"/>
    <property type="project" value="UniProtKB-SubCell"/>
</dbReference>
<dbReference type="Pfam" id="PF00884">
    <property type="entry name" value="Sulfatase"/>
    <property type="match status" value="1"/>
</dbReference>
<name>A0A3D8IFH0_9HELI</name>
<evidence type="ECO:0000313" key="9">
    <source>
        <dbReference type="Proteomes" id="UP000256650"/>
    </source>
</evidence>